<protein>
    <submittedName>
        <fullName evidence="2">Uncharacterized protein</fullName>
    </submittedName>
</protein>
<dbReference type="PATRIC" id="fig|29536.5.peg.1147"/>
<keyword evidence="1" id="KW-0732">Signal</keyword>
<name>A0A199XS89_9FLAO</name>
<feature type="signal peptide" evidence="1">
    <location>
        <begin position="1"/>
        <end position="18"/>
    </location>
</feature>
<dbReference type="EMBL" id="JMTM01000026">
    <property type="protein sequence ID" value="OAZ04510.1"/>
    <property type="molecule type" value="Genomic_DNA"/>
</dbReference>
<accession>A0A199XS89</accession>
<dbReference type="AlphaFoldDB" id="A0A199XS89"/>
<sequence>MKKLLLGAFLVCGFASFAQVGIGTPSPDASAMLDIRSNKKGVLMPNVALTDLTAAAPVVNPANSLLVYNTTTDVAKNLSPGYYYWSGAPDNKWKKFSSDADTVVSNASLVNTATVTVNGKTSAGAPIINTNDLTVTTGKLKSTVNGISSLEVDVLGNAINGLTRLSGDVKLGGTLSEATTITTDATNTLALSGLAASTTATDDQIVVTSGAGNVLKTIPYASVQGAISTKTASYTLLLKDESILVDTAAGDVTITLPAATGNAGKKYSVKKTSSDDNGVIVASAGGTIDSVASIYGSVWLQGWVFQSDGTNWYIVSRY</sequence>
<proteinExistence type="predicted"/>
<feature type="chain" id="PRO_5008286871" evidence="1">
    <location>
        <begin position="19"/>
        <end position="318"/>
    </location>
</feature>
<dbReference type="OrthoDB" id="581140at2"/>
<gene>
    <name evidence="2" type="ORF">FLB_10940</name>
</gene>
<evidence type="ECO:0000313" key="3">
    <source>
        <dbReference type="Proteomes" id="UP000093807"/>
    </source>
</evidence>
<keyword evidence="3" id="KW-1185">Reference proteome</keyword>
<dbReference type="Proteomes" id="UP000093807">
    <property type="component" value="Unassembled WGS sequence"/>
</dbReference>
<evidence type="ECO:0000256" key="1">
    <source>
        <dbReference type="SAM" id="SignalP"/>
    </source>
</evidence>
<organism evidence="2 3">
    <name type="scientific">Flavobacterium succinicans</name>
    <dbReference type="NCBI Taxonomy" id="29536"/>
    <lineage>
        <taxon>Bacteria</taxon>
        <taxon>Pseudomonadati</taxon>
        <taxon>Bacteroidota</taxon>
        <taxon>Flavobacteriia</taxon>
        <taxon>Flavobacteriales</taxon>
        <taxon>Flavobacteriaceae</taxon>
        <taxon>Flavobacterium</taxon>
    </lineage>
</organism>
<reference evidence="2 3" key="1">
    <citation type="submission" date="2016-06" db="EMBL/GenBank/DDBJ databases">
        <title>Draft genome sequence of Flavobacterium succinicans strain DD5b.</title>
        <authorList>
            <person name="Poehlein A."/>
            <person name="Daniel R."/>
            <person name="Simeonova D.D."/>
        </authorList>
    </citation>
    <scope>NUCLEOTIDE SEQUENCE [LARGE SCALE GENOMIC DNA]</scope>
    <source>
        <strain evidence="2 3">DD5b</strain>
    </source>
</reference>
<comment type="caution">
    <text evidence="2">The sequence shown here is derived from an EMBL/GenBank/DDBJ whole genome shotgun (WGS) entry which is preliminary data.</text>
</comment>
<evidence type="ECO:0000313" key="2">
    <source>
        <dbReference type="EMBL" id="OAZ04510.1"/>
    </source>
</evidence>
<dbReference type="RefSeq" id="WP_064714943.1">
    <property type="nucleotide sequence ID" value="NZ_JMTM01000026.1"/>
</dbReference>